<dbReference type="AlphaFoldDB" id="I0YMX3"/>
<feature type="signal peptide" evidence="1">
    <location>
        <begin position="1"/>
        <end position="29"/>
    </location>
</feature>
<keyword evidence="1" id="KW-0732">Signal</keyword>
<evidence type="ECO:0000313" key="3">
    <source>
        <dbReference type="Proteomes" id="UP000007264"/>
    </source>
</evidence>
<sequence>MGKLSRGTLKLPLIALLLCITWESSPAYAASTKIRLGSNTNFLDRVHKDDLHHPGLAWRGTITRLLDRLGPNWQGSSQSTESRLSTLDQGGDDANVLRIHNEAAADRGSVLRQMEEERRIAGLGRGSGIDVARQHGSGQARITGRHVRRKRRSIMSFEDIIIWGWKGVYHQCKEIQRVLAPHYRVRLTLHEYMFPHTDPKDDGALYILMTPHLCVDLPPHYIIWQTEQWGHRMLHVGNRQWANQRNEKEMLDFVEVFEGAVEVWDYSKVHLKNFEPIFEGRDANFRHDPPVTEAEKDIDILFYGWIVNGSHRNVMLDELRFERNLSIVVSNMDAYKEDLTKLLRRTKVILNIHAYPAKVLEICRILEAISFDIVVYLFTHLCS</sequence>
<evidence type="ECO:0000313" key="2">
    <source>
        <dbReference type="EMBL" id="EIE19742.1"/>
    </source>
</evidence>
<dbReference type="RefSeq" id="XP_005644286.1">
    <property type="nucleotide sequence ID" value="XM_005644229.1"/>
</dbReference>
<dbReference type="OrthoDB" id="10355796at2759"/>
<evidence type="ECO:0000256" key="1">
    <source>
        <dbReference type="SAM" id="SignalP"/>
    </source>
</evidence>
<name>I0YMX3_COCSC</name>
<reference evidence="2 3" key="1">
    <citation type="journal article" date="2012" name="Genome Biol.">
        <title>The genome of the polar eukaryotic microalga coccomyxa subellipsoidea reveals traits of cold adaptation.</title>
        <authorList>
            <person name="Blanc G."/>
            <person name="Agarkova I."/>
            <person name="Grimwood J."/>
            <person name="Kuo A."/>
            <person name="Brueggeman A."/>
            <person name="Dunigan D."/>
            <person name="Gurnon J."/>
            <person name="Ladunga I."/>
            <person name="Lindquist E."/>
            <person name="Lucas S."/>
            <person name="Pangilinan J."/>
            <person name="Proschold T."/>
            <person name="Salamov A."/>
            <person name="Schmutz J."/>
            <person name="Weeks D."/>
            <person name="Yamada T."/>
            <person name="Claverie J.M."/>
            <person name="Grigoriev I."/>
            <person name="Van Etten J."/>
            <person name="Lomsadze A."/>
            <person name="Borodovsky M."/>
        </authorList>
    </citation>
    <scope>NUCLEOTIDE SEQUENCE [LARGE SCALE GENOMIC DNA]</scope>
    <source>
        <strain evidence="2 3">C-169</strain>
    </source>
</reference>
<protein>
    <submittedName>
        <fullName evidence="2">Uncharacterized protein</fullName>
    </submittedName>
</protein>
<dbReference type="KEGG" id="csl:COCSUDRAFT_44565"/>
<dbReference type="GeneID" id="17037714"/>
<gene>
    <name evidence="2" type="ORF">COCSUDRAFT_44565</name>
</gene>
<proteinExistence type="predicted"/>
<dbReference type="EMBL" id="AGSI01000018">
    <property type="protein sequence ID" value="EIE19742.1"/>
    <property type="molecule type" value="Genomic_DNA"/>
</dbReference>
<comment type="caution">
    <text evidence="2">The sequence shown here is derived from an EMBL/GenBank/DDBJ whole genome shotgun (WGS) entry which is preliminary data.</text>
</comment>
<organism evidence="2 3">
    <name type="scientific">Coccomyxa subellipsoidea (strain C-169)</name>
    <name type="common">Green microalga</name>
    <dbReference type="NCBI Taxonomy" id="574566"/>
    <lineage>
        <taxon>Eukaryota</taxon>
        <taxon>Viridiplantae</taxon>
        <taxon>Chlorophyta</taxon>
        <taxon>core chlorophytes</taxon>
        <taxon>Trebouxiophyceae</taxon>
        <taxon>Trebouxiophyceae incertae sedis</taxon>
        <taxon>Coccomyxaceae</taxon>
        <taxon>Coccomyxa</taxon>
        <taxon>Coccomyxa subellipsoidea</taxon>
    </lineage>
</organism>
<keyword evidence="3" id="KW-1185">Reference proteome</keyword>
<feature type="chain" id="PRO_5003636483" evidence="1">
    <location>
        <begin position="30"/>
        <end position="383"/>
    </location>
</feature>
<dbReference type="Proteomes" id="UP000007264">
    <property type="component" value="Unassembled WGS sequence"/>
</dbReference>
<accession>I0YMX3</accession>